<dbReference type="AlphaFoldDB" id="A0A2P7V1T2"/>
<name>A0A2P7V1T2_9BACL</name>
<evidence type="ECO:0000313" key="1">
    <source>
        <dbReference type="EMBL" id="PSJ93177.1"/>
    </source>
</evidence>
<proteinExistence type="predicted"/>
<protein>
    <submittedName>
        <fullName evidence="1">Uncharacterized protein</fullName>
    </submittedName>
</protein>
<comment type="caution">
    <text evidence="1">The sequence shown here is derived from an EMBL/GenBank/DDBJ whole genome shotgun (WGS) entry which is preliminary data.</text>
</comment>
<gene>
    <name evidence="1" type="ORF">C7R93_18660</name>
</gene>
<dbReference type="EMBL" id="PXZM01000030">
    <property type="protein sequence ID" value="PSJ93177.1"/>
    <property type="molecule type" value="Genomic_DNA"/>
</dbReference>
<evidence type="ECO:0000313" key="2">
    <source>
        <dbReference type="Proteomes" id="UP000240419"/>
    </source>
</evidence>
<sequence length="103" mass="11823">MGTTKETDALSHDQPDVYERARLALDDLIGELCEALEEEDTESYKRKGYEMIGSYFREPTNTGELMLIYAAVLADILYKLELTQQGENVAMVRDQYSMMKKDD</sequence>
<dbReference type="RefSeq" id="WP_106840233.1">
    <property type="nucleotide sequence ID" value="NZ_JARMEZ010000001.1"/>
</dbReference>
<organism evidence="1 2">
    <name type="scientific">Brevibacillus fortis</name>
    <dbReference type="NCBI Taxonomy" id="2126352"/>
    <lineage>
        <taxon>Bacteria</taxon>
        <taxon>Bacillati</taxon>
        <taxon>Bacillota</taxon>
        <taxon>Bacilli</taxon>
        <taxon>Bacillales</taxon>
        <taxon>Paenibacillaceae</taxon>
        <taxon>Brevibacillus</taxon>
    </lineage>
</organism>
<dbReference type="Proteomes" id="UP000240419">
    <property type="component" value="Unassembled WGS sequence"/>
</dbReference>
<accession>A0A2P7V1T2</accession>
<reference evidence="1 2" key="1">
    <citation type="submission" date="2018-03" db="EMBL/GenBank/DDBJ databases">
        <title>Brevisbacillus phylogenomics.</title>
        <authorList>
            <person name="Dunlap C."/>
        </authorList>
    </citation>
    <scope>NUCLEOTIDE SEQUENCE [LARGE SCALE GENOMIC DNA]</scope>
    <source>
        <strain evidence="1 2">NRRL NRS-1210</strain>
    </source>
</reference>
<keyword evidence="2" id="KW-1185">Reference proteome</keyword>
<dbReference type="OrthoDB" id="2468725at2"/>